<accession>A0AAJ0B4T9</accession>
<organism evidence="3 4">
    <name type="scientific">Echria macrotheca</name>
    <dbReference type="NCBI Taxonomy" id="438768"/>
    <lineage>
        <taxon>Eukaryota</taxon>
        <taxon>Fungi</taxon>
        <taxon>Dikarya</taxon>
        <taxon>Ascomycota</taxon>
        <taxon>Pezizomycotina</taxon>
        <taxon>Sordariomycetes</taxon>
        <taxon>Sordariomycetidae</taxon>
        <taxon>Sordariales</taxon>
        <taxon>Schizotheciaceae</taxon>
        <taxon>Echria</taxon>
    </lineage>
</organism>
<keyword evidence="4" id="KW-1185">Reference proteome</keyword>
<comment type="caution">
    <text evidence="3">The sequence shown here is derived from an EMBL/GenBank/DDBJ whole genome shotgun (WGS) entry which is preliminary data.</text>
</comment>
<reference evidence="3" key="1">
    <citation type="submission" date="2023-06" db="EMBL/GenBank/DDBJ databases">
        <title>Genome-scale phylogeny and comparative genomics of the fungal order Sordariales.</title>
        <authorList>
            <consortium name="Lawrence Berkeley National Laboratory"/>
            <person name="Hensen N."/>
            <person name="Bonometti L."/>
            <person name="Westerberg I."/>
            <person name="Brannstrom I.O."/>
            <person name="Guillou S."/>
            <person name="Cros-Aarteil S."/>
            <person name="Calhoun S."/>
            <person name="Haridas S."/>
            <person name="Kuo A."/>
            <person name="Mondo S."/>
            <person name="Pangilinan J."/>
            <person name="Riley R."/>
            <person name="Labutti K."/>
            <person name="Andreopoulos B."/>
            <person name="Lipzen A."/>
            <person name="Chen C."/>
            <person name="Yanf M."/>
            <person name="Daum C."/>
            <person name="Ng V."/>
            <person name="Clum A."/>
            <person name="Steindorff A."/>
            <person name="Ohm R."/>
            <person name="Martin F."/>
            <person name="Silar P."/>
            <person name="Natvig D."/>
            <person name="Lalanne C."/>
            <person name="Gautier V."/>
            <person name="Ament-Velasquez S.L."/>
            <person name="Kruys A."/>
            <person name="Hutchinson M.I."/>
            <person name="Powell A.J."/>
            <person name="Barry K."/>
            <person name="Miller A.N."/>
            <person name="Grigoriev I.V."/>
            <person name="Debuchy R."/>
            <person name="Gladieux P."/>
            <person name="Thoren M.H."/>
            <person name="Johannesson H."/>
        </authorList>
    </citation>
    <scope>NUCLEOTIDE SEQUENCE</scope>
    <source>
        <strain evidence="3">PSN4</strain>
    </source>
</reference>
<evidence type="ECO:0000313" key="3">
    <source>
        <dbReference type="EMBL" id="KAK1750814.1"/>
    </source>
</evidence>
<keyword evidence="2" id="KW-1133">Transmembrane helix</keyword>
<dbReference type="Proteomes" id="UP001239445">
    <property type="component" value="Unassembled WGS sequence"/>
</dbReference>
<keyword evidence="2" id="KW-0472">Membrane</keyword>
<sequence>MTTPPPARRQADSGTVETALRRRRPPQRALGYCLPYLLTPVTTTGWVVAKKPAVTPPPKLNSTLFRRPLVRLLPLFWFIYFAQYIFHISVSCGLNTRAHRWFDEIQDVQRHGLGALTAVTMVLCRLV</sequence>
<protein>
    <submittedName>
        <fullName evidence="3">Uncharacterized protein</fullName>
    </submittedName>
</protein>
<feature type="transmembrane region" description="Helical" evidence="2">
    <location>
        <begin position="69"/>
        <end position="90"/>
    </location>
</feature>
<name>A0AAJ0B4T9_9PEZI</name>
<dbReference type="AlphaFoldDB" id="A0AAJ0B4T9"/>
<feature type="transmembrane region" description="Helical" evidence="2">
    <location>
        <begin position="29"/>
        <end position="49"/>
    </location>
</feature>
<evidence type="ECO:0000256" key="1">
    <source>
        <dbReference type="SAM" id="MobiDB-lite"/>
    </source>
</evidence>
<proteinExistence type="predicted"/>
<gene>
    <name evidence="3" type="ORF">QBC47DRAFT_87321</name>
</gene>
<feature type="region of interest" description="Disordered" evidence="1">
    <location>
        <begin position="1"/>
        <end position="23"/>
    </location>
</feature>
<evidence type="ECO:0000256" key="2">
    <source>
        <dbReference type="SAM" id="Phobius"/>
    </source>
</evidence>
<keyword evidence="2" id="KW-0812">Transmembrane</keyword>
<dbReference type="EMBL" id="MU839844">
    <property type="protein sequence ID" value="KAK1750814.1"/>
    <property type="molecule type" value="Genomic_DNA"/>
</dbReference>
<evidence type="ECO:0000313" key="4">
    <source>
        <dbReference type="Proteomes" id="UP001239445"/>
    </source>
</evidence>